<dbReference type="PROSITE" id="PS51419">
    <property type="entry name" value="RAB"/>
    <property type="match status" value="1"/>
</dbReference>
<protein>
    <submittedName>
        <fullName evidence="8">Rab family GTPase</fullName>
    </submittedName>
</protein>
<dbReference type="Gene3D" id="3.40.50.300">
    <property type="entry name" value="P-loop containing nucleotide triphosphate hydrolases"/>
    <property type="match status" value="1"/>
</dbReference>
<dbReference type="GO" id="GO:0003924">
    <property type="term" value="F:GTPase activity"/>
    <property type="evidence" value="ECO:0000318"/>
    <property type="project" value="GO_Central"/>
</dbReference>
<evidence type="ECO:0000313" key="9">
    <source>
        <dbReference type="Proteomes" id="UP000001926"/>
    </source>
</evidence>
<dbReference type="OrthoDB" id="9989112at2759"/>
<keyword evidence="7" id="KW-0636">Prenylation</keyword>
<reference evidence="8" key="2">
    <citation type="submission" date="2007-03" db="EMBL/GenBank/DDBJ databases">
        <authorList>
            <person name="Lorenzi H."/>
            <person name="Amedeo P."/>
            <person name="Inman J."/>
            <person name="Schobel S."/>
            <person name="Caler E."/>
        </authorList>
    </citation>
    <scope>GENOME REANNOTATION</scope>
    <source>
        <strain evidence="8">HM-1:IMSS</strain>
    </source>
</reference>
<evidence type="ECO:0000313" key="8">
    <source>
        <dbReference type="EMBL" id="EAL45649.1"/>
    </source>
</evidence>
<dbReference type="OMA" id="WENDTRQ"/>
<dbReference type="Proteomes" id="UP000001926">
    <property type="component" value="Partially assembled WGS sequence"/>
</dbReference>
<dbReference type="NCBIfam" id="TIGR00231">
    <property type="entry name" value="small_GTP"/>
    <property type="match status" value="1"/>
</dbReference>
<evidence type="ECO:0000256" key="5">
    <source>
        <dbReference type="ARBA" id="ARBA00023136"/>
    </source>
</evidence>
<dbReference type="EMBL" id="DS571331">
    <property type="protein sequence ID" value="EAL45649.1"/>
    <property type="molecule type" value="Genomic_DNA"/>
</dbReference>
<dbReference type="CDD" id="cd00154">
    <property type="entry name" value="Rab"/>
    <property type="match status" value="1"/>
</dbReference>
<dbReference type="KEGG" id="ehi:EHI_170390"/>
<dbReference type="SUPFAM" id="SSF52540">
    <property type="entry name" value="P-loop containing nucleoside triphosphate hydrolases"/>
    <property type="match status" value="1"/>
</dbReference>
<organism evidence="8 9">
    <name type="scientific">Entamoeba histolytica (strain ATCC 30459 / HM-1:IMSS / ABRM)</name>
    <dbReference type="NCBI Taxonomy" id="294381"/>
    <lineage>
        <taxon>Eukaryota</taxon>
        <taxon>Amoebozoa</taxon>
        <taxon>Evosea</taxon>
        <taxon>Archamoebae</taxon>
        <taxon>Mastigamoebida</taxon>
        <taxon>Entamoebidae</taxon>
        <taxon>Entamoeba</taxon>
    </lineage>
</organism>
<dbReference type="InterPro" id="IPR005225">
    <property type="entry name" value="Small_GTP-bd"/>
</dbReference>
<keyword evidence="6" id="KW-0449">Lipoprotein</keyword>
<keyword evidence="3" id="KW-0547">Nucleotide-binding</keyword>
<dbReference type="Pfam" id="PF00071">
    <property type="entry name" value="Ras"/>
    <property type="match status" value="1"/>
</dbReference>
<dbReference type="SMART" id="SM00176">
    <property type="entry name" value="RAN"/>
    <property type="match status" value="1"/>
</dbReference>
<dbReference type="SMART" id="SM00174">
    <property type="entry name" value="RHO"/>
    <property type="match status" value="1"/>
</dbReference>
<keyword evidence="5" id="KW-0472">Membrane</keyword>
<dbReference type="FunFam" id="3.40.50.300:FF:000586">
    <property type="entry name" value="Rab family GTPase"/>
    <property type="match status" value="1"/>
</dbReference>
<dbReference type="InterPro" id="IPR050227">
    <property type="entry name" value="Rab"/>
</dbReference>
<evidence type="ECO:0000256" key="1">
    <source>
        <dbReference type="ARBA" id="ARBA00004308"/>
    </source>
</evidence>
<dbReference type="GO" id="GO:0012505">
    <property type="term" value="C:endomembrane system"/>
    <property type="evidence" value="ECO:0007669"/>
    <property type="project" value="UniProtKB-SubCell"/>
</dbReference>
<keyword evidence="9" id="KW-1185">Reference proteome</keyword>
<dbReference type="SMART" id="SM00177">
    <property type="entry name" value="ARF"/>
    <property type="match status" value="1"/>
</dbReference>
<dbReference type="GO" id="GO:0016192">
    <property type="term" value="P:vesicle-mediated transport"/>
    <property type="evidence" value="ECO:0000318"/>
    <property type="project" value="GO_Central"/>
</dbReference>
<comment type="subcellular location">
    <subcellularLocation>
        <location evidence="1">Endomembrane system</location>
    </subcellularLocation>
</comment>
<dbReference type="SMART" id="SM00173">
    <property type="entry name" value="RAS"/>
    <property type="match status" value="1"/>
</dbReference>
<dbReference type="SMART" id="SM00175">
    <property type="entry name" value="RAB"/>
    <property type="match status" value="1"/>
</dbReference>
<keyword evidence="4" id="KW-0342">GTP-binding</keyword>
<evidence type="ECO:0000256" key="7">
    <source>
        <dbReference type="ARBA" id="ARBA00023289"/>
    </source>
</evidence>
<evidence type="ECO:0000256" key="3">
    <source>
        <dbReference type="ARBA" id="ARBA00022741"/>
    </source>
</evidence>
<dbReference type="RefSeq" id="XP_651035.1">
    <property type="nucleotide sequence ID" value="XM_645943.1"/>
</dbReference>
<dbReference type="HOGENOM" id="CLU_041217_10_6_1"/>
<dbReference type="InterPro" id="IPR001806">
    <property type="entry name" value="Small_GTPase"/>
</dbReference>
<dbReference type="AlphaFoldDB" id="A0A8U0WPY8"/>
<dbReference type="InterPro" id="IPR027417">
    <property type="entry name" value="P-loop_NTPase"/>
</dbReference>
<evidence type="ECO:0000256" key="2">
    <source>
        <dbReference type="ARBA" id="ARBA00010142"/>
    </source>
</evidence>
<evidence type="ECO:0000256" key="6">
    <source>
        <dbReference type="ARBA" id="ARBA00023288"/>
    </source>
</evidence>
<dbReference type="PANTHER" id="PTHR47977">
    <property type="entry name" value="RAS-RELATED PROTEIN RAB"/>
    <property type="match status" value="1"/>
</dbReference>
<reference evidence="8" key="1">
    <citation type="journal article" date="2005" name="Nature">
        <title>The genome of the protist parasite Entamoeba histolytica.</title>
        <authorList>
            <person name="Loftus B."/>
            <person name="Anderson I."/>
            <person name="Davies R."/>
            <person name="Alsmark U.C."/>
            <person name="Samuelson J."/>
            <person name="Amedeo P."/>
            <person name="Roncaglia P."/>
            <person name="Berriman M."/>
            <person name="Hirt R.P."/>
            <person name="Mann B.J."/>
            <person name="Nozaki T."/>
            <person name="Suh B."/>
            <person name="Pop M."/>
            <person name="Duchene M."/>
            <person name="Ackers J."/>
            <person name="Tannich E."/>
            <person name="Leippe M."/>
            <person name="Hofer M."/>
            <person name="Bruchhaus I."/>
            <person name="Willhoeft U."/>
            <person name="Bhattacharya A."/>
            <person name="Chillingworth T."/>
            <person name="Churcher C."/>
            <person name="Hance Z."/>
            <person name="Harris B."/>
            <person name="Harris D."/>
            <person name="Jagels K."/>
            <person name="Moule S."/>
            <person name="Mungall K."/>
            <person name="Ormond D."/>
            <person name="Squares R."/>
            <person name="Whitehead S."/>
            <person name="Quail M.A."/>
            <person name="Rabbinowitsch E."/>
            <person name="Norbertczak H."/>
            <person name="Price C."/>
            <person name="Wang Z."/>
            <person name="Guillen N."/>
            <person name="Gilchrist C."/>
            <person name="Stroup S.E."/>
            <person name="Bhattacharya S."/>
            <person name="Lohia A."/>
            <person name="Foster P.G."/>
            <person name="Sicheritz-Ponten T."/>
            <person name="Weber C."/>
            <person name="Singh U."/>
            <person name="Mukherjee C."/>
            <person name="El-Sayed N.M."/>
            <person name="Petri W.A.Jr."/>
            <person name="Clark C.G."/>
            <person name="Embley T.M."/>
            <person name="Barrell B."/>
            <person name="Fraser C.M."/>
            <person name="Hall N."/>
        </authorList>
    </citation>
    <scope>NUCLEOTIDE SEQUENCE [LARGE SCALE GENOMIC DNA]</scope>
    <source>
        <strain evidence="8">HM-1:IMSS</strain>
    </source>
</reference>
<name>A0A8U0WPY8_ENTH1</name>
<accession>A0A8U0WPY8</accession>
<dbReference type="PRINTS" id="PR00449">
    <property type="entry name" value="RASTRNSFRMNG"/>
</dbReference>
<dbReference type="GeneID" id="3405325"/>
<proteinExistence type="inferred from homology"/>
<dbReference type="PROSITE" id="PS51421">
    <property type="entry name" value="RAS"/>
    <property type="match status" value="1"/>
</dbReference>
<gene>
    <name evidence="8" type="ORF">EHI_170390</name>
</gene>
<evidence type="ECO:0000256" key="4">
    <source>
        <dbReference type="ARBA" id="ARBA00023134"/>
    </source>
</evidence>
<sequence length="195" mass="22425">MTQEPNYVFKILMIGESSVGKTSLVKRYCEGMFLEEMMSTVGIDFEFKELKIGETLVKLQIWDTAGQERFHNVTSSYFRGTHGCIIVYDVNKLETFEKLNYWIEEYRDEQPNSEIIIVGNKIDKEMKVLESNAIQFANTRKARHYLSSAKTGQNVEEIFQDLAESILQNKKLIALLNEANQITTISPIQENSSCC</sequence>
<dbReference type="GO" id="GO:0005525">
    <property type="term" value="F:GTP binding"/>
    <property type="evidence" value="ECO:0000318"/>
    <property type="project" value="GO_Central"/>
</dbReference>
<comment type="similarity">
    <text evidence="2">Belongs to the small GTPase superfamily. Rho family.</text>
</comment>